<evidence type="ECO:0000313" key="2">
    <source>
        <dbReference type="EMBL" id="JAP41170.1"/>
    </source>
</evidence>
<accession>A0A0X3NPQ0</accession>
<dbReference type="EMBL" id="GEEE01022055">
    <property type="protein sequence ID" value="JAP41170.1"/>
    <property type="molecule type" value="Transcribed_RNA"/>
</dbReference>
<protein>
    <submittedName>
        <fullName evidence="2">Uncharacterized protein</fullName>
    </submittedName>
</protein>
<name>A0A0X3NPQ0_SCHSO</name>
<sequence>MQVRTPVRKNFEGNNYIVMLGLQKHLKWVPRFTTSTVHLVLGEGYHGVKSISRLDSDPAKYRRTGCSSVRHHGGPANMRSTNVSRRGPRQTTARVRAHSRGCRNYI</sequence>
<proteinExistence type="predicted"/>
<feature type="compositionally biased region" description="Polar residues" evidence="1">
    <location>
        <begin position="78"/>
        <end position="93"/>
    </location>
</feature>
<feature type="non-terminal residue" evidence="2">
    <location>
        <position position="106"/>
    </location>
</feature>
<dbReference type="AlphaFoldDB" id="A0A0X3NPQ0"/>
<reference evidence="2" key="1">
    <citation type="submission" date="2016-01" db="EMBL/GenBank/DDBJ databases">
        <title>Reference transcriptome for the parasite Schistocephalus solidus: insights into the molecular evolution of parasitism.</title>
        <authorList>
            <person name="Hebert F.O."/>
            <person name="Grambauer S."/>
            <person name="Barber I."/>
            <person name="Landry C.R."/>
            <person name="Aubin-Horth N."/>
        </authorList>
    </citation>
    <scope>NUCLEOTIDE SEQUENCE</scope>
</reference>
<evidence type="ECO:0000256" key="1">
    <source>
        <dbReference type="SAM" id="MobiDB-lite"/>
    </source>
</evidence>
<organism evidence="2">
    <name type="scientific">Schistocephalus solidus</name>
    <name type="common">Tapeworm</name>
    <dbReference type="NCBI Taxonomy" id="70667"/>
    <lineage>
        <taxon>Eukaryota</taxon>
        <taxon>Metazoa</taxon>
        <taxon>Spiralia</taxon>
        <taxon>Lophotrochozoa</taxon>
        <taxon>Platyhelminthes</taxon>
        <taxon>Cestoda</taxon>
        <taxon>Eucestoda</taxon>
        <taxon>Diphyllobothriidea</taxon>
        <taxon>Diphyllobothriidae</taxon>
        <taxon>Schistocephalus</taxon>
    </lineage>
</organism>
<feature type="compositionally biased region" description="Basic residues" evidence="1">
    <location>
        <begin position="95"/>
        <end position="106"/>
    </location>
</feature>
<gene>
    <name evidence="2" type="ORF">TR114466</name>
</gene>
<feature type="region of interest" description="Disordered" evidence="1">
    <location>
        <begin position="65"/>
        <end position="106"/>
    </location>
</feature>